<name>A0AA86R534_9EUKA</name>
<comment type="caution">
    <text evidence="1">The sequence shown here is derived from an EMBL/GenBank/DDBJ whole genome shotgun (WGS) entry which is preliminary data.</text>
</comment>
<reference evidence="1" key="1">
    <citation type="submission" date="2023-06" db="EMBL/GenBank/DDBJ databases">
        <authorList>
            <person name="Kurt Z."/>
        </authorList>
    </citation>
    <scope>NUCLEOTIDE SEQUENCE</scope>
</reference>
<sequence length="148" mass="16854">MYEYTSAGESGFGNLHLKYAYKAFDRLLIQMFKQGFNQIHEAVTIKDKSKLYKSRVVYIQYIGTQSIYSIYIGTQISTNLIVMENRIIDQYKSKKHCSPATIPCSKDVQSAKLKSIKTNLQSHHPECYQPSTNSLWQSKAALSPSNST</sequence>
<evidence type="ECO:0000313" key="1">
    <source>
        <dbReference type="EMBL" id="CAI9971656.1"/>
    </source>
</evidence>
<dbReference type="EMBL" id="CAXDID020000136">
    <property type="protein sequence ID" value="CAL6037190.1"/>
    <property type="molecule type" value="Genomic_DNA"/>
</dbReference>
<evidence type="ECO:0000313" key="2">
    <source>
        <dbReference type="EMBL" id="CAL6037190.1"/>
    </source>
</evidence>
<keyword evidence="3" id="KW-1185">Reference proteome</keyword>
<evidence type="ECO:0000313" key="3">
    <source>
        <dbReference type="Proteomes" id="UP001642409"/>
    </source>
</evidence>
<proteinExistence type="predicted"/>
<dbReference type="EMBL" id="CATOUU010001095">
    <property type="protein sequence ID" value="CAI9971656.1"/>
    <property type="molecule type" value="Genomic_DNA"/>
</dbReference>
<dbReference type="Proteomes" id="UP001642409">
    <property type="component" value="Unassembled WGS sequence"/>
</dbReference>
<gene>
    <name evidence="2" type="ORF">HINF_LOCUS36768</name>
    <name evidence="1" type="ORF">HINF_LOCUS59301</name>
</gene>
<organism evidence="1">
    <name type="scientific">Hexamita inflata</name>
    <dbReference type="NCBI Taxonomy" id="28002"/>
    <lineage>
        <taxon>Eukaryota</taxon>
        <taxon>Metamonada</taxon>
        <taxon>Diplomonadida</taxon>
        <taxon>Hexamitidae</taxon>
        <taxon>Hexamitinae</taxon>
        <taxon>Hexamita</taxon>
    </lineage>
</organism>
<accession>A0AA86R534</accession>
<dbReference type="AlphaFoldDB" id="A0AA86R534"/>
<reference evidence="2 3" key="2">
    <citation type="submission" date="2024-07" db="EMBL/GenBank/DDBJ databases">
        <authorList>
            <person name="Akdeniz Z."/>
        </authorList>
    </citation>
    <scope>NUCLEOTIDE SEQUENCE [LARGE SCALE GENOMIC DNA]</scope>
</reference>
<protein>
    <submittedName>
        <fullName evidence="2">Hypothetical_protein</fullName>
    </submittedName>
</protein>